<reference evidence="6" key="1">
    <citation type="submission" date="2016-10" db="EMBL/GenBank/DDBJ databases">
        <authorList>
            <person name="Varghese N."/>
            <person name="Submissions S."/>
        </authorList>
    </citation>
    <scope>NUCLEOTIDE SEQUENCE [LARGE SCALE GENOMIC DNA]</scope>
    <source>
        <strain evidence="6">DSM 11005</strain>
    </source>
</reference>
<dbReference type="InterPro" id="IPR002509">
    <property type="entry name" value="NODB_dom"/>
</dbReference>
<dbReference type="AlphaFoldDB" id="A0A1G6LMS1"/>
<evidence type="ECO:0000313" key="5">
    <source>
        <dbReference type="EMBL" id="SDC43996.1"/>
    </source>
</evidence>
<dbReference type="CDD" id="cd10918">
    <property type="entry name" value="CE4_NodB_like_5s_6s"/>
    <property type="match status" value="1"/>
</dbReference>
<organism evidence="5 6">
    <name type="scientific">Succiniclasticum ruminis</name>
    <dbReference type="NCBI Taxonomy" id="40841"/>
    <lineage>
        <taxon>Bacteria</taxon>
        <taxon>Bacillati</taxon>
        <taxon>Bacillota</taxon>
        <taxon>Negativicutes</taxon>
        <taxon>Acidaminococcales</taxon>
        <taxon>Acidaminococcaceae</taxon>
        <taxon>Succiniclasticum</taxon>
    </lineage>
</organism>
<accession>A0A1G6LMS1</accession>
<dbReference type="InterPro" id="IPR051398">
    <property type="entry name" value="Polysacch_Deacetylase"/>
</dbReference>
<evidence type="ECO:0000256" key="2">
    <source>
        <dbReference type="ARBA" id="ARBA00022729"/>
    </source>
</evidence>
<name>A0A1G6LMS1_9FIRM</name>
<gene>
    <name evidence="5" type="ORF">SAMN04487864_107133</name>
</gene>
<keyword evidence="6" id="KW-1185">Reference proteome</keyword>
<dbReference type="GO" id="GO:0005975">
    <property type="term" value="P:carbohydrate metabolic process"/>
    <property type="evidence" value="ECO:0007669"/>
    <property type="project" value="InterPro"/>
</dbReference>
<evidence type="ECO:0000259" key="4">
    <source>
        <dbReference type="PROSITE" id="PS51677"/>
    </source>
</evidence>
<feature type="domain" description="NodB homology" evidence="4">
    <location>
        <begin position="99"/>
        <end position="282"/>
    </location>
</feature>
<keyword evidence="2 3" id="KW-0732">Signal</keyword>
<dbReference type="PROSITE" id="PS51677">
    <property type="entry name" value="NODB"/>
    <property type="match status" value="1"/>
</dbReference>
<dbReference type="SUPFAM" id="SSF88713">
    <property type="entry name" value="Glycoside hydrolase/deacetylase"/>
    <property type="match status" value="1"/>
</dbReference>
<dbReference type="OrthoDB" id="9778320at2"/>
<dbReference type="InterPro" id="IPR011330">
    <property type="entry name" value="Glyco_hydro/deAcase_b/a-brl"/>
</dbReference>
<dbReference type="GO" id="GO:0005576">
    <property type="term" value="C:extracellular region"/>
    <property type="evidence" value="ECO:0007669"/>
    <property type="project" value="UniProtKB-SubCell"/>
</dbReference>
<sequence>MNSGKTMLKISRCLYFMLLCFLFFFTMPLAEAAKASTETRAAFPAVLMYHDIKTRPLNNFDVTREDFCAQLDWLKQKGYRTLSMEEFIDGMSKQSFPKKRVLITFDDGYEGIYLLAAPELRKRNMHATFFIFPKAIDTALKGYPYVTLKELKELAADPLFSIGSHTMSHPYLTQISPQEKKKEISDSKAYLEKLTGKPVTALAYPYGDYDASVIAVLKEAGYKAGFAVNDRGTANEPARYSIPRIYMGMVLGENRQKLFKQYVREYKKMPEEAFAERFGDIF</sequence>
<dbReference type="EMBL" id="FMYW01000007">
    <property type="protein sequence ID" value="SDC43996.1"/>
    <property type="molecule type" value="Genomic_DNA"/>
</dbReference>
<feature type="signal peptide" evidence="3">
    <location>
        <begin position="1"/>
        <end position="32"/>
    </location>
</feature>
<dbReference type="RefSeq" id="WP_093730315.1">
    <property type="nucleotide sequence ID" value="NZ_FMYW01000007.1"/>
</dbReference>
<dbReference type="Pfam" id="PF01522">
    <property type="entry name" value="Polysacc_deac_1"/>
    <property type="match status" value="1"/>
</dbReference>
<feature type="chain" id="PRO_5011654743" evidence="3">
    <location>
        <begin position="33"/>
        <end position="282"/>
    </location>
</feature>
<dbReference type="Gene3D" id="3.20.20.370">
    <property type="entry name" value="Glycoside hydrolase/deacetylase"/>
    <property type="match status" value="1"/>
</dbReference>
<dbReference type="PANTHER" id="PTHR34216:SF3">
    <property type="entry name" value="POLY-BETA-1,6-N-ACETYL-D-GLUCOSAMINE N-DEACETYLASE"/>
    <property type="match status" value="1"/>
</dbReference>
<dbReference type="GO" id="GO:0016810">
    <property type="term" value="F:hydrolase activity, acting on carbon-nitrogen (but not peptide) bonds"/>
    <property type="evidence" value="ECO:0007669"/>
    <property type="project" value="InterPro"/>
</dbReference>
<evidence type="ECO:0000313" key="6">
    <source>
        <dbReference type="Proteomes" id="UP000198943"/>
    </source>
</evidence>
<proteinExistence type="predicted"/>
<evidence type="ECO:0000256" key="1">
    <source>
        <dbReference type="ARBA" id="ARBA00004613"/>
    </source>
</evidence>
<evidence type="ECO:0000256" key="3">
    <source>
        <dbReference type="SAM" id="SignalP"/>
    </source>
</evidence>
<dbReference type="PANTHER" id="PTHR34216">
    <property type="match status" value="1"/>
</dbReference>
<protein>
    <submittedName>
        <fullName evidence="5">Polysaccharide deacetylase</fullName>
    </submittedName>
</protein>
<comment type="subcellular location">
    <subcellularLocation>
        <location evidence="1">Secreted</location>
    </subcellularLocation>
</comment>
<dbReference type="Proteomes" id="UP000198943">
    <property type="component" value="Unassembled WGS sequence"/>
</dbReference>